<feature type="compositionally biased region" description="Low complexity" evidence="1">
    <location>
        <begin position="59"/>
        <end position="88"/>
    </location>
</feature>
<evidence type="ECO:0000313" key="3">
    <source>
        <dbReference type="Proteomes" id="UP000646745"/>
    </source>
</evidence>
<dbReference type="RefSeq" id="WP_189444350.1">
    <property type="nucleotide sequence ID" value="NZ_BMZI01000004.1"/>
</dbReference>
<feature type="compositionally biased region" description="Basic and acidic residues" evidence="1">
    <location>
        <begin position="30"/>
        <end position="53"/>
    </location>
</feature>
<evidence type="ECO:0000256" key="1">
    <source>
        <dbReference type="SAM" id="MobiDB-lite"/>
    </source>
</evidence>
<organism evidence="2 3">
    <name type="scientific">Salinicola rhizosphaerae</name>
    <dbReference type="NCBI Taxonomy" id="1443141"/>
    <lineage>
        <taxon>Bacteria</taxon>
        <taxon>Pseudomonadati</taxon>
        <taxon>Pseudomonadota</taxon>
        <taxon>Gammaproteobacteria</taxon>
        <taxon>Oceanospirillales</taxon>
        <taxon>Halomonadaceae</taxon>
        <taxon>Salinicola</taxon>
    </lineage>
</organism>
<proteinExistence type="predicted"/>
<reference evidence="3" key="1">
    <citation type="journal article" date="2019" name="Int. J. Syst. Evol. Microbiol.">
        <title>The Global Catalogue of Microorganisms (GCM) 10K type strain sequencing project: providing services to taxonomists for standard genome sequencing and annotation.</title>
        <authorList>
            <consortium name="The Broad Institute Genomics Platform"/>
            <consortium name="The Broad Institute Genome Sequencing Center for Infectious Disease"/>
            <person name="Wu L."/>
            <person name="Ma J."/>
        </authorList>
    </citation>
    <scope>NUCLEOTIDE SEQUENCE [LARGE SCALE GENOMIC DNA]</scope>
    <source>
        <strain evidence="3">KCTC 32998</strain>
    </source>
</reference>
<protein>
    <submittedName>
        <fullName evidence="2">Uncharacterized protein</fullName>
    </submittedName>
</protein>
<accession>A0ABQ3DZ60</accession>
<sequence length="285" mass="30687">MTPDPQRLQYLEAMGITAWTSRYRFVNARESERSEWQLPEAPKKAAPGERLHALLETPADAAGRSAGHAAGEAPTPDASPSEAPASSRARALLGEPPATAKAPPSALENAEAETGENDVFAPALERRDPLRFRLSLAILAERWWLILPGERPLSSAGEALLNQQLAAAGLPVEWRILSTFSWPLMDVPTTDPEAEAREGIEVFCAGQAQRNALQVDGAIVVGADGAWAGLLPEAPADGESMSWQHWPHPDDLLGSADAKRDCWPLLRRAGDHWRLAGDGAETAPR</sequence>
<name>A0ABQ3DZ60_9GAMM</name>
<dbReference type="Proteomes" id="UP000646745">
    <property type="component" value="Unassembled WGS sequence"/>
</dbReference>
<feature type="region of interest" description="Disordered" evidence="1">
    <location>
        <begin position="30"/>
        <end position="88"/>
    </location>
</feature>
<dbReference type="EMBL" id="BMZI01000004">
    <property type="protein sequence ID" value="GHB19629.1"/>
    <property type="molecule type" value="Genomic_DNA"/>
</dbReference>
<evidence type="ECO:0000313" key="2">
    <source>
        <dbReference type="EMBL" id="GHB19629.1"/>
    </source>
</evidence>
<comment type="caution">
    <text evidence="2">The sequence shown here is derived from an EMBL/GenBank/DDBJ whole genome shotgun (WGS) entry which is preliminary data.</text>
</comment>
<gene>
    <name evidence="2" type="ORF">GCM10009038_17900</name>
</gene>
<keyword evidence="3" id="KW-1185">Reference proteome</keyword>